<keyword evidence="1" id="KW-0812">Transmembrane</keyword>
<comment type="caution">
    <text evidence="2">The sequence shown here is derived from an EMBL/GenBank/DDBJ whole genome shotgun (WGS) entry which is preliminary data.</text>
</comment>
<evidence type="ECO:0000313" key="2">
    <source>
        <dbReference type="EMBL" id="PRX15000.1"/>
    </source>
</evidence>
<keyword evidence="1" id="KW-0472">Membrane</keyword>
<sequence length="195" mass="22532">MILSGYFFYVYNIIIFVIIRFKTMRYLFILLLLISCGETPETAPVVEQSTEISFDPATSRMVLRGEAQQLSTKWDAYQTFTTELENFDHSTAAAQRLATSIDDMIVSIPDEIASQPVKSRLKVLETRIKSYHALLTHNAYSTKDQQKRYDQVIIALDEFKIQMMEVFAQQKSKENLLKNLEAMELELEEKDSINP</sequence>
<evidence type="ECO:0000313" key="3">
    <source>
        <dbReference type="Proteomes" id="UP000239997"/>
    </source>
</evidence>
<keyword evidence="3" id="KW-1185">Reference proteome</keyword>
<protein>
    <submittedName>
        <fullName evidence="2">Uncharacterized protein</fullName>
    </submittedName>
</protein>
<dbReference type="EMBL" id="PVNA01000001">
    <property type="protein sequence ID" value="PRX15000.1"/>
    <property type="molecule type" value="Genomic_DNA"/>
</dbReference>
<reference evidence="2 3" key="1">
    <citation type="submission" date="2018-03" db="EMBL/GenBank/DDBJ databases">
        <title>Genomic Encyclopedia of Archaeal and Bacterial Type Strains, Phase II (KMG-II): from individual species to whole genera.</title>
        <authorList>
            <person name="Goeker M."/>
        </authorList>
    </citation>
    <scope>NUCLEOTIDE SEQUENCE [LARGE SCALE GENOMIC DNA]</scope>
    <source>
        <strain evidence="2 3">DSM 22727</strain>
    </source>
</reference>
<feature type="transmembrane region" description="Helical" evidence="1">
    <location>
        <begin position="6"/>
        <end position="23"/>
    </location>
</feature>
<dbReference type="Proteomes" id="UP000239997">
    <property type="component" value="Unassembled WGS sequence"/>
</dbReference>
<evidence type="ECO:0000256" key="1">
    <source>
        <dbReference type="SAM" id="Phobius"/>
    </source>
</evidence>
<keyword evidence="1" id="KW-1133">Transmembrane helix</keyword>
<gene>
    <name evidence="2" type="ORF">LY02_00212</name>
</gene>
<proteinExistence type="predicted"/>
<accession>A0ABX5E9S7</accession>
<organism evidence="2 3">
    <name type="scientific">Nonlabens ulvanivorans</name>
    <name type="common">Persicivirga ulvanivorans</name>
    <dbReference type="NCBI Taxonomy" id="906888"/>
    <lineage>
        <taxon>Bacteria</taxon>
        <taxon>Pseudomonadati</taxon>
        <taxon>Bacteroidota</taxon>
        <taxon>Flavobacteriia</taxon>
        <taxon>Flavobacteriales</taxon>
        <taxon>Flavobacteriaceae</taxon>
        <taxon>Nonlabens</taxon>
    </lineage>
</organism>
<name>A0ABX5E9S7_NONUL</name>